<dbReference type="Pfam" id="PF07715">
    <property type="entry name" value="Plug"/>
    <property type="match status" value="1"/>
</dbReference>
<dbReference type="RefSeq" id="WP_084286855.1">
    <property type="nucleotide sequence ID" value="NZ_FWYB01000001.1"/>
</dbReference>
<dbReference type="EMBL" id="FWYB01000001">
    <property type="protein sequence ID" value="SMC54752.1"/>
    <property type="molecule type" value="Genomic_DNA"/>
</dbReference>
<dbReference type="InterPro" id="IPR023997">
    <property type="entry name" value="TonB-dep_OMP_SusC/RagA_CS"/>
</dbReference>
<evidence type="ECO:0000259" key="8">
    <source>
        <dbReference type="SMART" id="SM00965"/>
    </source>
</evidence>
<evidence type="ECO:0000256" key="7">
    <source>
        <dbReference type="PROSITE-ProRule" id="PRU01360"/>
    </source>
</evidence>
<evidence type="ECO:0000256" key="3">
    <source>
        <dbReference type="ARBA" id="ARBA00022452"/>
    </source>
</evidence>
<organism evidence="9 10">
    <name type="scientific">Pedobacter nyackensis</name>
    <dbReference type="NCBI Taxonomy" id="475255"/>
    <lineage>
        <taxon>Bacteria</taxon>
        <taxon>Pseudomonadati</taxon>
        <taxon>Bacteroidota</taxon>
        <taxon>Sphingobacteriia</taxon>
        <taxon>Sphingobacteriales</taxon>
        <taxon>Sphingobacteriaceae</taxon>
        <taxon>Pedobacter</taxon>
    </lineage>
</organism>
<dbReference type="InterPro" id="IPR011662">
    <property type="entry name" value="Secretin/TonB_short_N"/>
</dbReference>
<proteinExistence type="inferred from homology"/>
<keyword evidence="2 7" id="KW-0813">Transport</keyword>
<dbReference type="InterPro" id="IPR039426">
    <property type="entry name" value="TonB-dep_rcpt-like"/>
</dbReference>
<dbReference type="InterPro" id="IPR012910">
    <property type="entry name" value="Plug_dom"/>
</dbReference>
<evidence type="ECO:0000313" key="10">
    <source>
        <dbReference type="Proteomes" id="UP000192678"/>
    </source>
</evidence>
<dbReference type="InterPro" id="IPR008969">
    <property type="entry name" value="CarboxyPept-like_regulatory"/>
</dbReference>
<evidence type="ECO:0000313" key="9">
    <source>
        <dbReference type="EMBL" id="SMC54752.1"/>
    </source>
</evidence>
<dbReference type="GO" id="GO:0009279">
    <property type="term" value="C:cell outer membrane"/>
    <property type="evidence" value="ECO:0007669"/>
    <property type="project" value="UniProtKB-SubCell"/>
</dbReference>
<evidence type="ECO:0000256" key="2">
    <source>
        <dbReference type="ARBA" id="ARBA00022448"/>
    </source>
</evidence>
<dbReference type="OrthoDB" id="9768177at2"/>
<dbReference type="SUPFAM" id="SSF56935">
    <property type="entry name" value="Porins"/>
    <property type="match status" value="1"/>
</dbReference>
<protein>
    <submittedName>
        <fullName evidence="9">TonB-linked outer membrane protein, SusC/RagA family</fullName>
    </submittedName>
</protein>
<evidence type="ECO:0000256" key="1">
    <source>
        <dbReference type="ARBA" id="ARBA00004571"/>
    </source>
</evidence>
<evidence type="ECO:0000256" key="5">
    <source>
        <dbReference type="ARBA" id="ARBA00023136"/>
    </source>
</evidence>
<dbReference type="Gene3D" id="2.170.130.10">
    <property type="entry name" value="TonB-dependent receptor, plug domain"/>
    <property type="match status" value="1"/>
</dbReference>
<dbReference type="SUPFAM" id="SSF49464">
    <property type="entry name" value="Carboxypeptidase regulatory domain-like"/>
    <property type="match status" value="1"/>
</dbReference>
<keyword evidence="4 7" id="KW-0812">Transmembrane</keyword>
<dbReference type="PROSITE" id="PS52016">
    <property type="entry name" value="TONB_DEPENDENT_REC_3"/>
    <property type="match status" value="1"/>
</dbReference>
<dbReference type="InterPro" id="IPR037066">
    <property type="entry name" value="Plug_dom_sf"/>
</dbReference>
<reference evidence="9 10" key="1">
    <citation type="submission" date="2017-04" db="EMBL/GenBank/DDBJ databases">
        <authorList>
            <person name="Afonso C.L."/>
            <person name="Miller P.J."/>
            <person name="Scott M.A."/>
            <person name="Spackman E."/>
            <person name="Goraichik I."/>
            <person name="Dimitrov K.M."/>
            <person name="Suarez D.L."/>
            <person name="Swayne D.E."/>
        </authorList>
    </citation>
    <scope>NUCLEOTIDE SEQUENCE [LARGE SCALE GENOMIC DNA]</scope>
    <source>
        <strain evidence="9 10">DSM 19625</strain>
    </source>
</reference>
<comment type="subcellular location">
    <subcellularLocation>
        <location evidence="1 7">Cell outer membrane</location>
        <topology evidence="1 7">Multi-pass membrane protein</topology>
    </subcellularLocation>
</comment>
<keyword evidence="3 7" id="KW-1134">Transmembrane beta strand</keyword>
<name>A0A1W2A2R2_9SPHI</name>
<dbReference type="SMART" id="SM00965">
    <property type="entry name" value="STN"/>
    <property type="match status" value="1"/>
</dbReference>
<comment type="similarity">
    <text evidence="7">Belongs to the TonB-dependent receptor family.</text>
</comment>
<evidence type="ECO:0000256" key="4">
    <source>
        <dbReference type="ARBA" id="ARBA00022692"/>
    </source>
</evidence>
<keyword evidence="5 7" id="KW-0472">Membrane</keyword>
<keyword evidence="6 7" id="KW-0998">Cell outer membrane</keyword>
<dbReference type="Proteomes" id="UP000192678">
    <property type="component" value="Unassembled WGS sequence"/>
</dbReference>
<gene>
    <name evidence="9" type="ORF">SAMN04488101_101266</name>
</gene>
<dbReference type="Gene3D" id="2.40.170.20">
    <property type="entry name" value="TonB-dependent receptor, beta-barrel domain"/>
    <property type="match status" value="1"/>
</dbReference>
<sequence length="1168" mass="130413">MNLNLHYKYGGNRHALHKFLLVMKLIVLLITTAILQVSASTYAQKITLNKTNMPLEKVMKEIRQQSGYDFFYDLKLIKNTNPVSINVKDASLEEVLDKCFVNQPLTYKIGDKVVMIKEKEKGFFENMIARFQAIDITGKIVDENSQPLIGASVKIKGTDRVTRTNEKGEFLLSNVDKNAVLVISYLGYQDKEIKVLKELGTIALSISTGKLDEVNVVSTGYQTLPKERATGSFTIVDDKTINRGVGTNILDRLEGVTSGLLLYPRNLTGNSSKVTIHGRSTLFANAAPLIVLNGFPYDGTIDQINPADIESINVLKDAAAASIWGTRSGNGVIVITTKSGRKNQKLTVGINSTLTISDKPDLYYIPQLSSVETIDLEQFLFAKGFYNSRFNNAYNPVSPAVEIFNQRKNGIITAADSASKIDALKGYDVRKDIEKYVYRNKVQQQYQVNISGGTDNHTYYLSGGFDRNLESKVSDRYDRITLNASNDYSMFKNKLSVNTDINYVSSTSKAGQTYSPFSPYERMADENGNSLPTVFRSGFRMSYVDTVGNGKLLDWHYRPKDELAPTVIAKLNQYRIKAGVDYKIIDGLIVSANYQYLAENSERPSNLKATSYLARSTVNQYSTISNGVVNRVIPIGDILGQNTGTNYSKILRTQLNFNKLVSGDHEINAILGYEASDNRTTNVTQTLYGYNSENMTSVNGTINPQFNYPFYYGGLSGMIDTTPILVGAIAINQSYYGNFSYTYKGKYIASGSARRDESNIFGVKTNQKGVPLWSAGLAWNVDKESFYSFDWLPKLKTRATFGYNGNVDRSVSAYLTARLTQLNNIYGDPTAEIQNPPNPSLRWEKVKTWNFGIDFSSKNNIITGSLDFYQKNANDLIGNLINAPQTGVSQFRGNGADLQTKGIDVLIRSDNLIGKLSWNTTVLYNYNTDKVTKYEVKQSTNLQTVSNNTTNPLEGYPYYSIFSFPTAGLDATGAPQGYLNGKISKDYTTITSVFDPSQLKFHGSASPKHYGSVINTFGFENFELSFNLTYKFGYFFRRENVFGGSSYGSALSPAYIFADYNKRWQKPGDEFTTNTPALVYPNSAVRTDFNTYSENLVEKGDHLRLQDIRLSYYLKNNSLLKFKSASIFLYARNVGILWRANKLNIDPDFRTNAIPAPFTGSVGLNLNF</sequence>
<dbReference type="NCBIfam" id="TIGR04056">
    <property type="entry name" value="OMP_RagA_SusC"/>
    <property type="match status" value="1"/>
</dbReference>
<dbReference type="Pfam" id="PF13715">
    <property type="entry name" value="CarbopepD_reg_2"/>
    <property type="match status" value="1"/>
</dbReference>
<accession>A0A1W2A2R2</accession>
<dbReference type="InterPro" id="IPR023996">
    <property type="entry name" value="TonB-dep_OMP_SusC/RagA"/>
</dbReference>
<dbReference type="InterPro" id="IPR036942">
    <property type="entry name" value="Beta-barrel_TonB_sf"/>
</dbReference>
<dbReference type="Pfam" id="PF07660">
    <property type="entry name" value="STN"/>
    <property type="match status" value="1"/>
</dbReference>
<dbReference type="NCBIfam" id="TIGR04057">
    <property type="entry name" value="SusC_RagA_signa"/>
    <property type="match status" value="1"/>
</dbReference>
<keyword evidence="10" id="KW-1185">Reference proteome</keyword>
<evidence type="ECO:0000256" key="6">
    <source>
        <dbReference type="ARBA" id="ARBA00023237"/>
    </source>
</evidence>
<dbReference type="Gene3D" id="2.60.40.1120">
    <property type="entry name" value="Carboxypeptidase-like, regulatory domain"/>
    <property type="match status" value="1"/>
</dbReference>
<dbReference type="STRING" id="475255.SAMN04488101_101266"/>
<feature type="domain" description="Secretin/TonB short N-terminal" evidence="8">
    <location>
        <begin position="68"/>
        <end position="119"/>
    </location>
</feature>
<dbReference type="AlphaFoldDB" id="A0A1W2A2R2"/>